<evidence type="ECO:0000259" key="4">
    <source>
        <dbReference type="PROSITE" id="PS50822"/>
    </source>
</evidence>
<dbReference type="CDD" id="cd02845">
    <property type="entry name" value="PAZ_piwi_like"/>
    <property type="match status" value="1"/>
</dbReference>
<dbReference type="InterPro" id="IPR053822">
    <property type="entry name" value="SDE2-like_dom"/>
</dbReference>
<dbReference type="SUPFAM" id="SSF53098">
    <property type="entry name" value="Ribonuclease H-like"/>
    <property type="match status" value="1"/>
</dbReference>
<dbReference type="EMBL" id="CAJOBA010002566">
    <property type="protein sequence ID" value="CAF3650232.1"/>
    <property type="molecule type" value="Genomic_DNA"/>
</dbReference>
<feature type="compositionally biased region" description="Low complexity" evidence="2">
    <location>
        <begin position="1034"/>
        <end position="1048"/>
    </location>
</feature>
<dbReference type="SMART" id="SM00949">
    <property type="entry name" value="PAZ"/>
    <property type="match status" value="1"/>
</dbReference>
<dbReference type="PROSITE" id="PS50822">
    <property type="entry name" value="PIWI"/>
    <property type="match status" value="1"/>
</dbReference>
<dbReference type="Pfam" id="PF02171">
    <property type="entry name" value="Piwi"/>
    <property type="match status" value="1"/>
</dbReference>
<name>A0A8S2HJX6_9BILA</name>
<feature type="compositionally biased region" description="Acidic residues" evidence="2">
    <location>
        <begin position="1067"/>
        <end position="1079"/>
    </location>
</feature>
<feature type="domain" description="Piwi" evidence="4">
    <location>
        <begin position="561"/>
        <end position="855"/>
    </location>
</feature>
<dbReference type="PANTHER" id="PTHR22891">
    <property type="entry name" value="EUKARYOTIC TRANSLATION INITIATION FACTOR 2C"/>
    <property type="match status" value="1"/>
</dbReference>
<dbReference type="PROSITE" id="PS50821">
    <property type="entry name" value="PAZ"/>
    <property type="match status" value="1"/>
</dbReference>
<dbReference type="Pfam" id="PF22782">
    <property type="entry name" value="SDE2"/>
    <property type="match status" value="1"/>
</dbReference>
<dbReference type="Gene3D" id="2.170.260.10">
    <property type="entry name" value="paz domain"/>
    <property type="match status" value="1"/>
</dbReference>
<accession>A0A8S2HJX6</accession>
<evidence type="ECO:0000256" key="2">
    <source>
        <dbReference type="SAM" id="MobiDB-lite"/>
    </source>
</evidence>
<evidence type="ECO:0008006" key="8">
    <source>
        <dbReference type="Google" id="ProtNLM"/>
    </source>
</evidence>
<reference evidence="6" key="1">
    <citation type="submission" date="2021-02" db="EMBL/GenBank/DDBJ databases">
        <authorList>
            <person name="Nowell W R."/>
        </authorList>
    </citation>
    <scope>NUCLEOTIDE SEQUENCE</scope>
</reference>
<dbReference type="InterPro" id="IPR036397">
    <property type="entry name" value="RNaseH_sf"/>
</dbReference>
<protein>
    <recommendedName>
        <fullName evidence="8">Replication stress response regulator SDE2</fullName>
    </recommendedName>
</protein>
<dbReference type="InterPro" id="IPR036085">
    <property type="entry name" value="PAZ_dom_sf"/>
</dbReference>
<feature type="region of interest" description="Disordered" evidence="2">
    <location>
        <begin position="428"/>
        <end position="488"/>
    </location>
</feature>
<dbReference type="Proteomes" id="UP000677228">
    <property type="component" value="Unassembled WGS sequence"/>
</dbReference>
<comment type="caution">
    <text evidence="6">The sequence shown here is derived from an EMBL/GenBank/DDBJ whole genome shotgun (WGS) entry which is preliminary data.</text>
</comment>
<feature type="compositionally biased region" description="Basic and acidic residues" evidence="2">
    <location>
        <begin position="455"/>
        <end position="467"/>
    </location>
</feature>
<dbReference type="Pfam" id="PF02170">
    <property type="entry name" value="PAZ"/>
    <property type="match status" value="1"/>
</dbReference>
<evidence type="ECO:0000256" key="1">
    <source>
        <dbReference type="RuleBase" id="RU361178"/>
    </source>
</evidence>
<feature type="domain" description="PAZ" evidence="3">
    <location>
        <begin position="264"/>
        <end position="370"/>
    </location>
</feature>
<dbReference type="AlphaFoldDB" id="A0A8S2HJX6"/>
<dbReference type="Gene3D" id="3.40.50.2300">
    <property type="match status" value="1"/>
</dbReference>
<dbReference type="Pfam" id="PF23278">
    <property type="entry name" value="Piwi_N"/>
    <property type="match status" value="1"/>
</dbReference>
<dbReference type="InterPro" id="IPR003100">
    <property type="entry name" value="PAZ_dom"/>
</dbReference>
<feature type="region of interest" description="Disordered" evidence="2">
    <location>
        <begin position="1034"/>
        <end position="1082"/>
    </location>
</feature>
<evidence type="ECO:0000259" key="3">
    <source>
        <dbReference type="PROSITE" id="PS50821"/>
    </source>
</evidence>
<evidence type="ECO:0000313" key="6">
    <source>
        <dbReference type="EMBL" id="CAF3650232.1"/>
    </source>
</evidence>
<comment type="similarity">
    <text evidence="1">Belongs to the argonaute family.</text>
</comment>
<feature type="compositionally biased region" description="Basic and acidic residues" evidence="2">
    <location>
        <begin position="984"/>
        <end position="998"/>
    </location>
</feature>
<dbReference type="Proteomes" id="UP000682733">
    <property type="component" value="Unassembled WGS sequence"/>
</dbReference>
<feature type="compositionally biased region" description="Polar residues" evidence="2">
    <location>
        <begin position="428"/>
        <end position="452"/>
    </location>
</feature>
<dbReference type="EMBL" id="CAJNOK010002565">
    <property type="protein sequence ID" value="CAF0865423.1"/>
    <property type="molecule type" value="Genomic_DNA"/>
</dbReference>
<proteinExistence type="inferred from homology"/>
<feature type="compositionally biased region" description="Acidic residues" evidence="2">
    <location>
        <begin position="473"/>
        <end position="485"/>
    </location>
</feature>
<organism evidence="6 7">
    <name type="scientific">Didymodactylos carnosus</name>
    <dbReference type="NCBI Taxonomy" id="1234261"/>
    <lineage>
        <taxon>Eukaryota</taxon>
        <taxon>Metazoa</taxon>
        <taxon>Spiralia</taxon>
        <taxon>Gnathifera</taxon>
        <taxon>Rotifera</taxon>
        <taxon>Eurotatoria</taxon>
        <taxon>Bdelloidea</taxon>
        <taxon>Philodinida</taxon>
        <taxon>Philodinidae</taxon>
        <taxon>Didymodactylos</taxon>
    </lineage>
</organism>
<dbReference type="SUPFAM" id="SSF101690">
    <property type="entry name" value="PAZ domain"/>
    <property type="match status" value="1"/>
</dbReference>
<dbReference type="InterPro" id="IPR012337">
    <property type="entry name" value="RNaseH-like_sf"/>
</dbReference>
<sequence>MTGHGGRGRALEQILQAVKPLASTYVCPPEPSIMRTNDTFHVGRGRAAHVFAQLRSSVREQTNTEKDFDENSKPTLLSESPTKQLKEQLVDTSVLSSNKIFIRCQIGMIYKYEIEFMPHIESRTSRFNYVSELRQYIGPQLLYDGSFIYLPQRLQKDEMAFKKTSDTDTDGPDEIAIRLMEILSIDQMPIDLVNIIFKSAVNDGLDFVRNNRRYYDKNKSAQLLRYRLHPFEGKFVSIEREKDGLSMYVDFATNTTITCYEELERLYMVYDVTDDRDMIRQQFVNRLVLTRYDNKTQRIDDIYWDSTPLNTKITISEDEQVTIQDYFEKKFDIVITDLNQPLLIYCPRRPGERFASEPNYLVPELCYLTDLTDKSHQDSQAQKTSRSLDSVARRSELLHFTDMLKRNSSTIKYLKQWGIVLPEQDSQRSSKPIVNRSQTKPALNLTTRLNSRTNHRSECDDTNDFQKKHLSTTEDDDDIDRDNDNDYGSRQFSKPVDINFWLLVYSKVDAERAQVYSCKLQEISRQLGVLIQEPVHIQLEDESTESYVSALRANLTPKIQLVSIIVKSRRIDRYNAIKKVCCVEIPTATEIVLRSTIADDDILPSVTFNIARDINFKLGGEIRPININMQDYIAIGLATWTSSCVSYTLPHHLDYVLAIVSSLNNSLSEWFSHANSYVNDNDLHKNAGTLVRMALEAYYQINRVYPERILICRDVFSTLDDIEKLTKIEIPSIVECFQTLKYCPLDYKPKLIIFTLQKQMIYNYSDYVKTEKVTIPNKNETSSYHFYLSSQREEYSSITARQFLVLYDNTNYPVSFIQQTILRLTLHGHQRRNFFIPSVCRFAHRLAALTGETLGELPKIGDANKFDFHLDESNTVDDLYSLVNNLFGDDTFIIEENGRPICGNENEYLRTNFTYKVWPKVLGGKGGFGSLLRSFGKQILISKNKEACRDLNGRRMRDVNNEQKLKEWMQKELEKSVSLSDNNSSEKKSKNVEEKDYRNVPPPHKFSDAKYDEQKRQIADDVDEAIQVAAQFVKSTSSTNKKSSSAISIKDDVTTKKQNKKRQRSDEADDDDDVEELEEGEIKKKKARTTDVWLGIDVGDVSSDDEEVEIEVNKKKKLPLNL</sequence>
<feature type="region of interest" description="Disordered" evidence="2">
    <location>
        <begin position="973"/>
        <end position="1013"/>
    </location>
</feature>
<dbReference type="SMART" id="SM00950">
    <property type="entry name" value="Piwi"/>
    <property type="match status" value="1"/>
</dbReference>
<dbReference type="GO" id="GO:0003723">
    <property type="term" value="F:RNA binding"/>
    <property type="evidence" value="ECO:0007669"/>
    <property type="project" value="InterPro"/>
</dbReference>
<dbReference type="Gene3D" id="3.30.420.10">
    <property type="entry name" value="Ribonuclease H-like superfamily/Ribonuclease H"/>
    <property type="match status" value="1"/>
</dbReference>
<gene>
    <name evidence="5" type="ORF">OVA965_LOCUS7851</name>
    <name evidence="6" type="ORF">TMI583_LOCUS7847</name>
</gene>
<evidence type="ECO:0000313" key="7">
    <source>
        <dbReference type="Proteomes" id="UP000682733"/>
    </source>
</evidence>
<evidence type="ECO:0000313" key="5">
    <source>
        <dbReference type="EMBL" id="CAF0865423.1"/>
    </source>
</evidence>
<dbReference type="InterPro" id="IPR003165">
    <property type="entry name" value="Piwi"/>
</dbReference>